<sequence>MMSNFYEDTILSNSDVTLTALSIIKEHLHGLSVGQACRVLTQTELLLKSAMMIDCTSEMFQKADAEFQAAAAQEAL</sequence>
<evidence type="ECO:0000313" key="1">
    <source>
        <dbReference type="EMBL" id="HAF2131492.1"/>
    </source>
</evidence>
<protein>
    <submittedName>
        <fullName evidence="1">Uncharacterized protein</fullName>
    </submittedName>
</protein>
<gene>
    <name evidence="1" type="ORF">G9F27_005879</name>
</gene>
<dbReference type="AlphaFoldDB" id="A0A743SR16"/>
<organism evidence="1">
    <name type="scientific">Salmonella enterica</name>
    <name type="common">Salmonella choleraesuis</name>
    <dbReference type="NCBI Taxonomy" id="28901"/>
    <lineage>
        <taxon>Bacteria</taxon>
        <taxon>Pseudomonadati</taxon>
        <taxon>Pseudomonadota</taxon>
        <taxon>Gammaproteobacteria</taxon>
        <taxon>Enterobacterales</taxon>
        <taxon>Enterobacteriaceae</taxon>
        <taxon>Salmonella</taxon>
    </lineage>
</organism>
<dbReference type="EMBL" id="DAAUQX010000219">
    <property type="protein sequence ID" value="HAF2131492.1"/>
    <property type="molecule type" value="Genomic_DNA"/>
</dbReference>
<accession>A0A743SR16</accession>
<proteinExistence type="predicted"/>
<reference evidence="1" key="2">
    <citation type="submission" date="2020-02" db="EMBL/GenBank/DDBJ databases">
        <authorList>
            <consortium name="NCBI Pathogen Detection Project"/>
        </authorList>
    </citation>
    <scope>NUCLEOTIDE SEQUENCE</scope>
    <source>
        <strain evidence="1">MA.CK_00/00001968</strain>
    </source>
</reference>
<comment type="caution">
    <text evidence="1">The sequence shown here is derived from an EMBL/GenBank/DDBJ whole genome shotgun (WGS) entry which is preliminary data.</text>
</comment>
<reference evidence="1" key="1">
    <citation type="journal article" date="2018" name="Genome Biol.">
        <title>SKESA: strategic k-mer extension for scrupulous assemblies.</title>
        <authorList>
            <person name="Souvorov A."/>
            <person name="Agarwala R."/>
            <person name="Lipman D.J."/>
        </authorList>
    </citation>
    <scope>NUCLEOTIDE SEQUENCE</scope>
    <source>
        <strain evidence="1">MA.CK_00/00001968</strain>
    </source>
</reference>
<name>A0A743SR16_SALER</name>